<reference evidence="4 5" key="1">
    <citation type="journal article" date="2024" name="Nat. Commun.">
        <title>Phylogenomics reveals the evolutionary origins of lichenization in chlorophyte algae.</title>
        <authorList>
            <person name="Puginier C."/>
            <person name="Libourel C."/>
            <person name="Otte J."/>
            <person name="Skaloud P."/>
            <person name="Haon M."/>
            <person name="Grisel S."/>
            <person name="Petersen M."/>
            <person name="Berrin J.G."/>
            <person name="Delaux P.M."/>
            <person name="Dal Grande F."/>
            <person name="Keller J."/>
        </authorList>
    </citation>
    <scope>NUCLEOTIDE SEQUENCE [LARGE SCALE GENOMIC DNA]</scope>
    <source>
        <strain evidence="4 5">SAG 2036</strain>
    </source>
</reference>
<protein>
    <recommendedName>
        <fullName evidence="3">PPIase cyclophilin-type domain-containing protein</fullName>
    </recommendedName>
</protein>
<sequence>MVSKIAFILYALCATCALTFARAKSPEQALKILINPGPTYSHWLPVIKISRELEARGHSLKYLYSSDLEDLTEKYAIPFNNRISFKCTSPVADFVNAVMKLKAEGREGEMMTTLMDMHSGFSKGAIEDESSTATIRDWGPDLVFFDAALPAAAPVADLLQIPHAAIHVFPPMGSFFNFAAGTSTAPSLIPNFPGWVKQPMSLLDRAKNLINWVLGIVVIRAFDHAYSPMWTQHGMPHLGYIKSLHNTAAMIYQGDWAYVPALPMSPHAHVLGSFTAEPAKALQGNLGAFCDSASSVIYVCSGSSAVPDIHMLGGVHKALTHLATTVSVVWKLTAGDQALLKQHELSIPKNVFVTEFAPQNDVLGHPSLKAFVTQGGSNSILEGLYHGAPMIVIPLAHQISRTMRAERWTPVQKAASVIEHAVLLVLALSVAQAFQLSEERIVFQTEWGDLQLALYPEVAPETVAHILQLARLGGYNSNHFFRVDKGFVAQTADVASGRTQALNAQQKAEEEKRVPLEVRKDVKHDRRGLLSMARYDDPNSGGSSFSITLGPAPHLDMQYTIFGEVTDGLPTLAKFEEMPTTKSGIFVMPAQRVEIRSSYVYRPDAQVKLAHR</sequence>
<dbReference type="SUPFAM" id="SSF53756">
    <property type="entry name" value="UDP-Glycosyltransferase/glycogen phosphorylase"/>
    <property type="match status" value="1"/>
</dbReference>
<proteinExistence type="predicted"/>
<dbReference type="PRINTS" id="PR00153">
    <property type="entry name" value="CSAPPISMRASE"/>
</dbReference>
<dbReference type="PROSITE" id="PS50072">
    <property type="entry name" value="CSA_PPIASE_2"/>
    <property type="match status" value="1"/>
</dbReference>
<dbReference type="Gene3D" id="3.40.50.2000">
    <property type="entry name" value="Glycogen Phosphorylase B"/>
    <property type="match status" value="2"/>
</dbReference>
<organism evidence="4 5">
    <name type="scientific">Symbiochloris irregularis</name>
    <dbReference type="NCBI Taxonomy" id="706552"/>
    <lineage>
        <taxon>Eukaryota</taxon>
        <taxon>Viridiplantae</taxon>
        <taxon>Chlorophyta</taxon>
        <taxon>core chlorophytes</taxon>
        <taxon>Trebouxiophyceae</taxon>
        <taxon>Trebouxiales</taxon>
        <taxon>Trebouxiaceae</taxon>
        <taxon>Symbiochloris</taxon>
    </lineage>
</organism>
<evidence type="ECO:0000256" key="1">
    <source>
        <dbReference type="ARBA" id="ARBA00022679"/>
    </source>
</evidence>
<gene>
    <name evidence="4" type="ORF">WJX73_001257</name>
</gene>
<dbReference type="AlphaFoldDB" id="A0AAW1NLB4"/>
<dbReference type="InterPro" id="IPR029000">
    <property type="entry name" value="Cyclophilin-like_dom_sf"/>
</dbReference>
<evidence type="ECO:0000313" key="4">
    <source>
        <dbReference type="EMBL" id="KAK9788704.1"/>
    </source>
</evidence>
<keyword evidence="5" id="KW-1185">Reference proteome</keyword>
<dbReference type="PANTHER" id="PTHR47511">
    <property type="entry name" value="PEPTIDYL-PROLYL CIS-TRANS ISOMERASE CYP23"/>
    <property type="match status" value="1"/>
</dbReference>
<evidence type="ECO:0000256" key="2">
    <source>
        <dbReference type="SAM" id="SignalP"/>
    </source>
</evidence>
<dbReference type="Gene3D" id="2.40.100.10">
    <property type="entry name" value="Cyclophilin-like"/>
    <property type="match status" value="1"/>
</dbReference>
<dbReference type="GO" id="GO:0003755">
    <property type="term" value="F:peptidyl-prolyl cis-trans isomerase activity"/>
    <property type="evidence" value="ECO:0007669"/>
    <property type="project" value="InterPro"/>
</dbReference>
<feature type="chain" id="PRO_5043519849" description="PPIase cyclophilin-type domain-containing protein" evidence="2">
    <location>
        <begin position="24"/>
        <end position="612"/>
    </location>
</feature>
<dbReference type="Proteomes" id="UP001465755">
    <property type="component" value="Unassembled WGS sequence"/>
</dbReference>
<keyword evidence="1" id="KW-0808">Transferase</keyword>
<accession>A0AAW1NLB4</accession>
<dbReference type="Pfam" id="PF00160">
    <property type="entry name" value="Pro_isomerase"/>
    <property type="match status" value="1"/>
</dbReference>
<dbReference type="GO" id="GO:0008194">
    <property type="term" value="F:UDP-glycosyltransferase activity"/>
    <property type="evidence" value="ECO:0007669"/>
    <property type="project" value="InterPro"/>
</dbReference>
<name>A0AAW1NLB4_9CHLO</name>
<evidence type="ECO:0000313" key="5">
    <source>
        <dbReference type="Proteomes" id="UP001465755"/>
    </source>
</evidence>
<feature type="signal peptide" evidence="2">
    <location>
        <begin position="1"/>
        <end position="23"/>
    </location>
</feature>
<dbReference type="EMBL" id="JALJOQ010000221">
    <property type="protein sequence ID" value="KAK9788704.1"/>
    <property type="molecule type" value="Genomic_DNA"/>
</dbReference>
<dbReference type="Pfam" id="PF00201">
    <property type="entry name" value="UDPGT"/>
    <property type="match status" value="1"/>
</dbReference>
<dbReference type="SUPFAM" id="SSF50891">
    <property type="entry name" value="Cyclophilin-like"/>
    <property type="match status" value="1"/>
</dbReference>
<comment type="caution">
    <text evidence="4">The sequence shown here is derived from an EMBL/GenBank/DDBJ whole genome shotgun (WGS) entry which is preliminary data.</text>
</comment>
<dbReference type="InterPro" id="IPR002213">
    <property type="entry name" value="UDP_glucos_trans"/>
</dbReference>
<feature type="domain" description="PPIase cyclophilin-type" evidence="3">
    <location>
        <begin position="448"/>
        <end position="600"/>
    </location>
</feature>
<dbReference type="InterPro" id="IPR002130">
    <property type="entry name" value="Cyclophilin-type_PPIase_dom"/>
</dbReference>
<dbReference type="CDD" id="cd03784">
    <property type="entry name" value="GT1_Gtf-like"/>
    <property type="match status" value="1"/>
</dbReference>
<dbReference type="PANTHER" id="PTHR47511:SF1">
    <property type="entry name" value="PEPTIDYL-PROLYL CIS-TRANS ISOMERASE CYP23"/>
    <property type="match status" value="1"/>
</dbReference>
<dbReference type="InterPro" id="IPR044233">
    <property type="entry name" value="CYP23-like"/>
</dbReference>
<keyword evidence="2" id="KW-0732">Signal</keyword>
<evidence type="ECO:0000259" key="3">
    <source>
        <dbReference type="PROSITE" id="PS50072"/>
    </source>
</evidence>